<keyword evidence="3" id="KW-1185">Reference proteome</keyword>
<feature type="transmembrane region" description="Helical" evidence="1">
    <location>
        <begin position="30"/>
        <end position="54"/>
    </location>
</feature>
<evidence type="ECO:0008006" key="4">
    <source>
        <dbReference type="Google" id="ProtNLM"/>
    </source>
</evidence>
<protein>
    <recommendedName>
        <fullName evidence="4">Type II secretion system protein GspN</fullName>
    </recommendedName>
</protein>
<keyword evidence="1" id="KW-1133">Transmembrane helix</keyword>
<reference evidence="2 3" key="1">
    <citation type="submission" date="2022-08" db="EMBL/GenBank/DDBJ databases">
        <title>Genome Sequence of the sulphate-reducing bacterium, Pseudodesulfovibrio sp. SYK.</title>
        <authorList>
            <person name="Kondo R."/>
            <person name="Kataoka T."/>
        </authorList>
    </citation>
    <scope>NUCLEOTIDE SEQUENCE [LARGE SCALE GENOMIC DNA]</scope>
    <source>
        <strain evidence="2 3">SYK</strain>
    </source>
</reference>
<proteinExistence type="predicted"/>
<dbReference type="RefSeq" id="WP_281760954.1">
    <property type="nucleotide sequence ID" value="NZ_AP026709.1"/>
</dbReference>
<dbReference type="InterPro" id="IPR030925">
    <property type="entry name" value="T2SS_GspN_Lepto"/>
</dbReference>
<dbReference type="Proteomes" id="UP001317742">
    <property type="component" value="Chromosome"/>
</dbReference>
<gene>
    <name evidence="2" type="ORF">SYK_28160</name>
</gene>
<evidence type="ECO:0000313" key="3">
    <source>
        <dbReference type="Proteomes" id="UP001317742"/>
    </source>
</evidence>
<accession>A0ABM8B492</accession>
<keyword evidence="1" id="KW-0472">Membrane</keyword>
<evidence type="ECO:0000313" key="2">
    <source>
        <dbReference type="EMBL" id="BDQ38456.1"/>
    </source>
</evidence>
<name>A0ABM8B492_9BACT</name>
<keyword evidence="1" id="KW-0812">Transmembrane</keyword>
<evidence type="ECO:0000256" key="1">
    <source>
        <dbReference type="SAM" id="Phobius"/>
    </source>
</evidence>
<dbReference type="EMBL" id="AP026709">
    <property type="protein sequence ID" value="BDQ38456.1"/>
    <property type="molecule type" value="Genomic_DNA"/>
</dbReference>
<sequence>MNPLNTIRERFFSFSLLDSIKGIEISRKKALTWSAYFFFGLIIFSLVFTAKYYVPQVDDMARNATSNLEGITVEFSYLEPQLFPPRVMLDYLRIYEKKPKKPILLLKDTDIRLSLFPLLVGKVSLSIDSRMYGGLMAADISTGMLFNTDWVSVDLKLDMVELEKIPQVKEYDRSFKGFASVETSFDGNIAFPSVMEGDLLVKVDQLDMENRFPIVKGARLSGYKVVLDCSLDDGLMTVRDFDLSDNDGISLKADGTIAIDQSDFNKSLLDLRGKFLGSPARLATSVLDPKVLTMLKKKQAVPVVVVGPLEGPQVLLK</sequence>
<organism evidence="2 3">
    <name type="scientific">Pseudodesulfovibrio nedwellii</name>
    <dbReference type="NCBI Taxonomy" id="2973072"/>
    <lineage>
        <taxon>Bacteria</taxon>
        <taxon>Pseudomonadati</taxon>
        <taxon>Thermodesulfobacteriota</taxon>
        <taxon>Desulfovibrionia</taxon>
        <taxon>Desulfovibrionales</taxon>
        <taxon>Desulfovibrionaceae</taxon>
    </lineage>
</organism>
<dbReference type="NCBIfam" id="TIGR04411">
    <property type="entry name" value="T2SS_GspN_Lepto"/>
    <property type="match status" value="1"/>
</dbReference>